<keyword evidence="11" id="KW-1185">Reference proteome</keyword>
<dbReference type="Proteomes" id="UP000190831">
    <property type="component" value="Chromosome H"/>
</dbReference>
<dbReference type="InterPro" id="IPR045075">
    <property type="entry name" value="Syf1-like"/>
</dbReference>
<dbReference type="InterPro" id="IPR055433">
    <property type="entry name" value="HAT_Syf1-like_N"/>
</dbReference>
<evidence type="ECO:0000256" key="3">
    <source>
        <dbReference type="ARBA" id="ARBA00022664"/>
    </source>
</evidence>
<dbReference type="InterPro" id="IPR003107">
    <property type="entry name" value="HAT"/>
</dbReference>
<comment type="similarity">
    <text evidence="2">Belongs to the crooked-neck family.</text>
</comment>
<dbReference type="GO" id="GO:0000974">
    <property type="term" value="C:Prp19 complex"/>
    <property type="evidence" value="ECO:0007669"/>
    <property type="project" value="TreeGrafter"/>
</dbReference>
<feature type="domain" description="Pre-mRNA-splicing factor Syf1-like N-terminal HAT-repeats" evidence="9">
    <location>
        <begin position="46"/>
        <end position="191"/>
    </location>
</feature>
<dbReference type="EMBL" id="LT598491">
    <property type="protein sequence ID" value="SCW04201.1"/>
    <property type="molecule type" value="Genomic_DNA"/>
</dbReference>
<proteinExistence type="inferred from homology"/>
<dbReference type="AlphaFoldDB" id="A0A1G4MK52"/>
<dbReference type="PANTHER" id="PTHR11246">
    <property type="entry name" value="PRE-MRNA SPLICING FACTOR"/>
    <property type="match status" value="1"/>
</dbReference>
<keyword evidence="4" id="KW-0747">Spliceosome</keyword>
<dbReference type="Pfam" id="PF23240">
    <property type="entry name" value="HAT_PRP39_N"/>
    <property type="match status" value="1"/>
</dbReference>
<dbReference type="GO" id="GO:0071011">
    <property type="term" value="C:precatalytic spliceosome"/>
    <property type="evidence" value="ECO:0007669"/>
    <property type="project" value="TreeGrafter"/>
</dbReference>
<keyword evidence="3" id="KW-0507">mRNA processing</keyword>
<evidence type="ECO:0000256" key="5">
    <source>
        <dbReference type="ARBA" id="ARBA00022737"/>
    </source>
</evidence>
<evidence type="ECO:0000256" key="2">
    <source>
        <dbReference type="ARBA" id="ARBA00008644"/>
    </source>
</evidence>
<dbReference type="OrthoDB" id="541719at2759"/>
<dbReference type="STRING" id="4955.A0A1G4MK52"/>
<protein>
    <recommendedName>
        <fullName evidence="8">Pre-mRNA-splicing factor CLF1</fullName>
    </recommendedName>
</protein>
<dbReference type="OMA" id="HIKVWIS"/>
<dbReference type="SMART" id="SM00386">
    <property type="entry name" value="HAT"/>
    <property type="match status" value="11"/>
</dbReference>
<name>A0A1G4MK52_LACFM</name>
<evidence type="ECO:0000256" key="7">
    <source>
        <dbReference type="ARBA" id="ARBA00023242"/>
    </source>
</evidence>
<gene>
    <name evidence="10" type="ORF">LAFE_0H08306G</name>
</gene>
<dbReference type="InterPro" id="IPR011990">
    <property type="entry name" value="TPR-like_helical_dom_sf"/>
</dbReference>
<comment type="subcellular location">
    <subcellularLocation>
        <location evidence="1">Nucleus</location>
    </subcellularLocation>
</comment>
<evidence type="ECO:0000313" key="10">
    <source>
        <dbReference type="EMBL" id="SCW04201.1"/>
    </source>
</evidence>
<dbReference type="Pfam" id="PF23233">
    <property type="entry name" value="HAT_Syf1_CNRKL1_N"/>
    <property type="match status" value="1"/>
</dbReference>
<sequence>MDENQRQITADDILKDINKRQKLKKTAKVDILDLEELKEYQRRKRTEYESVLKVKRLDIGQWMRYAQFEIEQHDIRRARSIFERALQINSSYVPLWIRYIDSEVKSKNINHARNILNRATTVLPRIEKFWFKYVMIEESLNNIPIVRSLFVRWCSLEPSINAWDAFVAFEIRHKEYENVRKIYSRYVMVHPTLDTWQKWIDFETKHGDTQTIRYVYSLALDTVSTFDATPEEDIVELIRSFALWEANKHELERASALFKIASSRWPHCTELENSRVEFEKMFGHSTSVEESILAKRRRGYEKQLKENPRDYDTWWLYLDLIQQYFPLDLIDAFEKSVSGNEPIEEIKSLQWKRYIYLWIRYLLHLELHEDDVDGTRNLYLKLINGVIPHKKFSFSKIWLMYCQFELRQENLNAARKILGQSLGICPKSKTYKKYIELEIELKEFDRVRKLYEHYLNFQPENVNIWISYAELEENLGDEERSRGIYEIALSDEVGLSNTDKFSLFNRYITFEVDAEEYAKARMLYQRFLLSSNYAAAVWINWAIFESSVPTESHLIQKNNRELESDEEEELEFEITDDNRKNSRGVFENALTYFKGNKDKESRKSVLKAYENYESIHGSAESLQRIKARLPEVVKRKKIEGNVEKEYLDYIFPDDKPVTNTSNSKILALAKKWKEDRTGINAN</sequence>
<evidence type="ECO:0000256" key="4">
    <source>
        <dbReference type="ARBA" id="ARBA00022728"/>
    </source>
</evidence>
<dbReference type="GO" id="GO:0000245">
    <property type="term" value="P:spliceosomal complex assembly"/>
    <property type="evidence" value="ECO:0007669"/>
    <property type="project" value="TreeGrafter"/>
</dbReference>
<dbReference type="Gene3D" id="1.25.40.10">
    <property type="entry name" value="Tetratricopeptide repeat domain"/>
    <property type="match status" value="3"/>
</dbReference>
<dbReference type="GO" id="GO:0071014">
    <property type="term" value="C:post-mRNA release spliceosomal complex"/>
    <property type="evidence" value="ECO:0007669"/>
    <property type="project" value="TreeGrafter"/>
</dbReference>
<accession>A0A1G4MK52</accession>
<keyword evidence="7" id="KW-0539">Nucleus</keyword>
<evidence type="ECO:0000256" key="1">
    <source>
        <dbReference type="ARBA" id="ARBA00004123"/>
    </source>
</evidence>
<evidence type="ECO:0000259" key="9">
    <source>
        <dbReference type="Pfam" id="PF23233"/>
    </source>
</evidence>
<keyword evidence="5" id="KW-0677">Repeat</keyword>
<organism evidence="10 11">
    <name type="scientific">Lachancea fermentati</name>
    <name type="common">Zygosaccharomyces fermentati</name>
    <dbReference type="NCBI Taxonomy" id="4955"/>
    <lineage>
        <taxon>Eukaryota</taxon>
        <taxon>Fungi</taxon>
        <taxon>Dikarya</taxon>
        <taxon>Ascomycota</taxon>
        <taxon>Saccharomycotina</taxon>
        <taxon>Saccharomycetes</taxon>
        <taxon>Saccharomycetales</taxon>
        <taxon>Saccharomycetaceae</taxon>
        <taxon>Lachancea</taxon>
    </lineage>
</organism>
<reference evidence="10 11" key="1">
    <citation type="submission" date="2016-03" db="EMBL/GenBank/DDBJ databases">
        <authorList>
            <person name="Devillers H."/>
        </authorList>
    </citation>
    <scope>NUCLEOTIDE SEQUENCE [LARGE SCALE GENOMIC DNA]</scope>
    <source>
        <strain evidence="10">CBS 6772</strain>
    </source>
</reference>
<keyword evidence="6" id="KW-0508">mRNA splicing</keyword>
<dbReference type="GO" id="GO:0071007">
    <property type="term" value="C:U2-type catalytic step 2 spliceosome"/>
    <property type="evidence" value="ECO:0007669"/>
    <property type="project" value="TreeGrafter"/>
</dbReference>
<evidence type="ECO:0000256" key="8">
    <source>
        <dbReference type="ARBA" id="ARBA00039167"/>
    </source>
</evidence>
<dbReference type="PANTHER" id="PTHR11246:SF3">
    <property type="entry name" value="CROOKED NECK-LIKE PROTEIN 1"/>
    <property type="match status" value="1"/>
</dbReference>
<dbReference type="SUPFAM" id="SSF48452">
    <property type="entry name" value="TPR-like"/>
    <property type="match status" value="4"/>
</dbReference>
<evidence type="ECO:0000256" key="6">
    <source>
        <dbReference type="ARBA" id="ARBA00023187"/>
    </source>
</evidence>
<evidence type="ECO:0000313" key="11">
    <source>
        <dbReference type="Proteomes" id="UP000190831"/>
    </source>
</evidence>